<comment type="cofactor">
    <cofactor evidence="1">
        <name>Fe(2+)</name>
        <dbReference type="ChEBI" id="CHEBI:29033"/>
    </cofactor>
</comment>
<dbReference type="AlphaFoldDB" id="A0A480AJH4"/>
<evidence type="ECO:0000256" key="3">
    <source>
        <dbReference type="ARBA" id="ARBA00023194"/>
    </source>
</evidence>
<dbReference type="Pfam" id="PF02668">
    <property type="entry name" value="TauD"/>
    <property type="match status" value="1"/>
</dbReference>
<accession>A0A480AJH4</accession>
<dbReference type="InterPro" id="IPR042098">
    <property type="entry name" value="TauD-like_sf"/>
</dbReference>
<name>A0A480AJH4_9CYAN</name>
<feature type="domain" description="TauD/TfdA-like" evidence="4">
    <location>
        <begin position="6"/>
        <end position="282"/>
    </location>
</feature>
<keyword evidence="5" id="KW-0223">Dioxygenase</keyword>
<dbReference type="PANTHER" id="PTHR10696:SF56">
    <property type="entry name" value="TAUD_TFDA-LIKE DOMAIN-CONTAINING PROTEIN"/>
    <property type="match status" value="1"/>
</dbReference>
<evidence type="ECO:0000256" key="1">
    <source>
        <dbReference type="ARBA" id="ARBA00001954"/>
    </source>
</evidence>
<dbReference type="InterPro" id="IPR050411">
    <property type="entry name" value="AlphaKG_dependent_hydroxylases"/>
</dbReference>
<protein>
    <submittedName>
        <fullName evidence="5">Taurine catabolism dioxygenase TauD/TfdA</fullName>
    </submittedName>
</protein>
<dbReference type="Gene3D" id="3.60.130.10">
    <property type="entry name" value="Clavaminate synthase-like"/>
    <property type="match status" value="1"/>
</dbReference>
<organism evidence="5 6">
    <name type="scientific">Dolichospermum planctonicum</name>
    <dbReference type="NCBI Taxonomy" id="136072"/>
    <lineage>
        <taxon>Bacteria</taxon>
        <taxon>Bacillati</taxon>
        <taxon>Cyanobacteriota</taxon>
        <taxon>Cyanophyceae</taxon>
        <taxon>Nostocales</taxon>
        <taxon>Aphanizomenonaceae</taxon>
        <taxon>Dolichospermum</taxon>
    </lineage>
</organism>
<dbReference type="InterPro" id="IPR003819">
    <property type="entry name" value="TauD/TfdA-like"/>
</dbReference>
<keyword evidence="3" id="KW-0045">Antibiotic biosynthesis</keyword>
<dbReference type="GO" id="GO:0051213">
    <property type="term" value="F:dioxygenase activity"/>
    <property type="evidence" value="ECO:0007669"/>
    <property type="project" value="UniProtKB-KW"/>
</dbReference>
<dbReference type="EMBL" id="BJCF01000034">
    <property type="protein sequence ID" value="GCL43171.1"/>
    <property type="molecule type" value="Genomic_DNA"/>
</dbReference>
<sequence>MNLITQPISEKIGQQIISQDDKSILEIDREEIISLFKEYGVLLFRGFTADTEIFKEFSNLFSNNFLDYAGGVFNRRVINDDKTILSVNDFQTEIKLHGEMYYQKNIPLMLWFFCANPAAKNGETTVCDGRQFFAELSHSTQELFSQKRLKFTAKMNKEQWQKKYKIDDINELEQMCKTNDTHLTIYEDQSILFEYICRVVIPSRCGKYQVFINSLLPAMQLNPDVLKFDDDSEIPDELMDELNGIAERITTNIDWKKGDILMIDNTRIMHGRRSFKDETREIYIRLCSPNFQF</sequence>
<reference evidence="6" key="1">
    <citation type="submission" date="2019-02" db="EMBL/GenBank/DDBJ databases">
        <title>Draft genome sequence of Dolichospermum planctonicum NIES-80.</title>
        <authorList>
            <person name="Yamaguchi H."/>
            <person name="Suzuki S."/>
            <person name="Kawachi M."/>
        </authorList>
    </citation>
    <scope>NUCLEOTIDE SEQUENCE [LARGE SCALE GENOMIC DNA]</scope>
    <source>
        <strain evidence="6">NIES-80</strain>
    </source>
</reference>
<dbReference type="PANTHER" id="PTHR10696">
    <property type="entry name" value="GAMMA-BUTYROBETAINE HYDROXYLASE-RELATED"/>
    <property type="match status" value="1"/>
</dbReference>
<proteinExistence type="predicted"/>
<evidence type="ECO:0000313" key="5">
    <source>
        <dbReference type="EMBL" id="GCL43171.1"/>
    </source>
</evidence>
<evidence type="ECO:0000256" key="2">
    <source>
        <dbReference type="ARBA" id="ARBA00023002"/>
    </source>
</evidence>
<evidence type="ECO:0000259" key="4">
    <source>
        <dbReference type="Pfam" id="PF02668"/>
    </source>
</evidence>
<dbReference type="SUPFAM" id="SSF51197">
    <property type="entry name" value="Clavaminate synthase-like"/>
    <property type="match status" value="1"/>
</dbReference>
<gene>
    <name evidence="5" type="ORF">NIES80_28830</name>
</gene>
<keyword evidence="2" id="KW-0560">Oxidoreductase</keyword>
<dbReference type="RefSeq" id="WP_137908680.1">
    <property type="nucleotide sequence ID" value="NZ_BJCF01000034.1"/>
</dbReference>
<dbReference type="GO" id="GO:0017000">
    <property type="term" value="P:antibiotic biosynthetic process"/>
    <property type="evidence" value="ECO:0007669"/>
    <property type="project" value="UniProtKB-KW"/>
</dbReference>
<dbReference type="Proteomes" id="UP000299367">
    <property type="component" value="Unassembled WGS sequence"/>
</dbReference>
<comment type="caution">
    <text evidence="5">The sequence shown here is derived from an EMBL/GenBank/DDBJ whole genome shotgun (WGS) entry which is preliminary data.</text>
</comment>
<dbReference type="OrthoDB" id="9769888at2"/>
<evidence type="ECO:0000313" key="6">
    <source>
        <dbReference type="Proteomes" id="UP000299367"/>
    </source>
</evidence>